<dbReference type="PROSITE" id="PS00292">
    <property type="entry name" value="CYCLINS"/>
    <property type="match status" value="1"/>
</dbReference>
<comment type="subcellular location">
    <subcellularLocation>
        <location evidence="2">Cytoplasm</location>
    </subcellularLocation>
    <subcellularLocation>
        <location evidence="1">Nucleus</location>
    </subcellularLocation>
</comment>
<keyword evidence="5" id="KW-0963">Cytoplasm</keyword>
<dbReference type="InterPro" id="IPR039361">
    <property type="entry name" value="Cyclin"/>
</dbReference>
<dbReference type="SMART" id="SM00385">
    <property type="entry name" value="CYCLIN"/>
    <property type="match status" value="2"/>
</dbReference>
<evidence type="ECO:0000256" key="4">
    <source>
        <dbReference type="ARBA" id="ARBA00019673"/>
    </source>
</evidence>
<keyword evidence="8 12" id="KW-0195">Cyclin</keyword>
<feature type="domain" description="Cyclin C-terminal" evidence="15">
    <location>
        <begin position="288"/>
        <end position="406"/>
    </location>
</feature>
<evidence type="ECO:0000256" key="11">
    <source>
        <dbReference type="ARBA" id="ARBA00063247"/>
    </source>
</evidence>
<dbReference type="GO" id="GO:0019901">
    <property type="term" value="F:protein kinase binding"/>
    <property type="evidence" value="ECO:0007669"/>
    <property type="project" value="UniProtKB-ARBA"/>
</dbReference>
<evidence type="ECO:0000256" key="3">
    <source>
        <dbReference type="ARBA" id="ARBA00006955"/>
    </source>
</evidence>
<gene>
    <name evidence="17" type="primary">CCNA2</name>
</gene>
<dbReference type="GO" id="GO:0005654">
    <property type="term" value="C:nucleoplasm"/>
    <property type="evidence" value="ECO:0007669"/>
    <property type="project" value="UniProtKB-ARBA"/>
</dbReference>
<dbReference type="InterPro" id="IPR046965">
    <property type="entry name" value="Cyclin_A/B-like"/>
</dbReference>
<evidence type="ECO:0000256" key="1">
    <source>
        <dbReference type="ARBA" id="ARBA00004123"/>
    </source>
</evidence>
<dbReference type="PANTHER" id="PTHR10177">
    <property type="entry name" value="CYCLINS"/>
    <property type="match status" value="1"/>
</dbReference>
<feature type="domain" description="Cyclin-like" evidence="14">
    <location>
        <begin position="292"/>
        <end position="375"/>
    </location>
</feature>
<keyword evidence="10" id="KW-0131">Cell cycle</keyword>
<protein>
    <recommendedName>
        <fullName evidence="4">Cyclin-A2</fullName>
    </recommendedName>
</protein>
<dbReference type="GO" id="GO:0097124">
    <property type="term" value="C:cyclin A2-CDK2 complex"/>
    <property type="evidence" value="ECO:0007669"/>
    <property type="project" value="UniProtKB-ARBA"/>
</dbReference>
<dbReference type="InterPro" id="IPR006671">
    <property type="entry name" value="Cyclin_N"/>
</dbReference>
<feature type="region of interest" description="Disordered" evidence="13">
    <location>
        <begin position="1"/>
        <end position="70"/>
    </location>
</feature>
<sequence length="411" mass="46215">MLGSSEPGPAAREAGSSLLTLQHTALQEDQENINPEKAAPAQQPRTRAGLAVLKTGNPRVPAPQQRPKTRRVAPLKDLPINDEHVTIPPWKTNSKQPAFTIHVDEAEEETQKRPPESKKTEHENVLAFNSAITLPGPRKPLVPLDYPMDGSFESPHTMDIHTYLREMEVKCKPKVGYMKKQPDITNSMRAILVDWLVEVGEEYKLQNETLHLAVNYIDRFLSSMSVLRGKLQLVGSAAMLLASKKFEEIYPPEVAEFVYITDDTYTKKQVLRMEHLVLKVLAFDLAAPTINQFLTQYFLHQPSANCKVESLAMFLGELSLIDADPYLKYLPSVIAAAAFHLALYTVTGQSWPESLVQKTGYTLENLKPCLMDLHQTYLRAPQHAQQSIREKYKSSKYHGVSLLNPPDTLNV</sequence>
<proteinExistence type="inferred from homology"/>
<dbReference type="Proteomes" id="UP000245340">
    <property type="component" value="Unplaced"/>
</dbReference>
<reference evidence="17" key="1">
    <citation type="submission" date="2025-08" db="UniProtKB">
        <authorList>
            <consortium name="RefSeq"/>
        </authorList>
    </citation>
    <scope>IDENTIFICATION</scope>
</reference>
<evidence type="ECO:0000313" key="16">
    <source>
        <dbReference type="Proteomes" id="UP000245340"/>
    </source>
</evidence>
<dbReference type="FunFam" id="1.10.472.10:FF:000037">
    <property type="entry name" value="Cyclin-A2"/>
    <property type="match status" value="1"/>
</dbReference>
<dbReference type="PIRSF" id="PIRSF001771">
    <property type="entry name" value="Cyclin_A_B_D_E"/>
    <property type="match status" value="1"/>
</dbReference>
<organism evidence="16 17">
    <name type="scientific">Odobenus rosmarus divergens</name>
    <name type="common">Pacific walrus</name>
    <dbReference type="NCBI Taxonomy" id="9708"/>
    <lineage>
        <taxon>Eukaryota</taxon>
        <taxon>Metazoa</taxon>
        <taxon>Chordata</taxon>
        <taxon>Craniata</taxon>
        <taxon>Vertebrata</taxon>
        <taxon>Euteleostomi</taxon>
        <taxon>Mammalia</taxon>
        <taxon>Eutheria</taxon>
        <taxon>Laurasiatheria</taxon>
        <taxon>Carnivora</taxon>
        <taxon>Caniformia</taxon>
        <taxon>Pinnipedia</taxon>
        <taxon>Odobenidae</taxon>
        <taxon>Odobenus</taxon>
    </lineage>
</organism>
<dbReference type="SMART" id="SM01332">
    <property type="entry name" value="Cyclin_C"/>
    <property type="match status" value="1"/>
</dbReference>
<feature type="compositionally biased region" description="Polar residues" evidence="13">
    <location>
        <begin position="17"/>
        <end position="27"/>
    </location>
</feature>
<name>A0A2U3W141_ODORO</name>
<evidence type="ECO:0000259" key="14">
    <source>
        <dbReference type="SMART" id="SM00385"/>
    </source>
</evidence>
<keyword evidence="7" id="KW-0498">Mitosis</keyword>
<evidence type="ECO:0000256" key="5">
    <source>
        <dbReference type="ARBA" id="ARBA00022490"/>
    </source>
</evidence>
<evidence type="ECO:0000256" key="2">
    <source>
        <dbReference type="ARBA" id="ARBA00004496"/>
    </source>
</evidence>
<dbReference type="InterPro" id="IPR048258">
    <property type="entry name" value="Cyclins_cyclin-box"/>
</dbReference>
<evidence type="ECO:0000256" key="6">
    <source>
        <dbReference type="ARBA" id="ARBA00022618"/>
    </source>
</evidence>
<dbReference type="GeneID" id="101363224"/>
<evidence type="ECO:0000256" key="7">
    <source>
        <dbReference type="ARBA" id="ARBA00022776"/>
    </source>
</evidence>
<dbReference type="Pfam" id="PF00134">
    <property type="entry name" value="Cyclin_N"/>
    <property type="match status" value="1"/>
</dbReference>
<dbReference type="GO" id="GO:0044772">
    <property type="term" value="P:mitotic cell cycle phase transition"/>
    <property type="evidence" value="ECO:0007669"/>
    <property type="project" value="InterPro"/>
</dbReference>
<keyword evidence="9" id="KW-0539">Nucleus</keyword>
<dbReference type="AlphaFoldDB" id="A0A2U3W141"/>
<evidence type="ECO:0000313" key="17">
    <source>
        <dbReference type="RefSeq" id="XP_004401644.1"/>
    </source>
</evidence>
<dbReference type="Pfam" id="PF02984">
    <property type="entry name" value="Cyclin_C"/>
    <property type="match status" value="1"/>
</dbReference>
<dbReference type="SUPFAM" id="SSF47954">
    <property type="entry name" value="Cyclin-like"/>
    <property type="match status" value="2"/>
</dbReference>
<dbReference type="GO" id="GO:0016538">
    <property type="term" value="F:cyclin-dependent protein serine/threonine kinase regulator activity"/>
    <property type="evidence" value="ECO:0007669"/>
    <property type="project" value="InterPro"/>
</dbReference>
<dbReference type="InterPro" id="IPR036915">
    <property type="entry name" value="Cyclin-like_sf"/>
</dbReference>
<dbReference type="Gene3D" id="1.10.472.10">
    <property type="entry name" value="Cyclin-like"/>
    <property type="match status" value="2"/>
</dbReference>
<dbReference type="CDD" id="cd20564">
    <property type="entry name" value="CYCLIN_CCNA2_rpt2"/>
    <property type="match status" value="1"/>
</dbReference>
<dbReference type="GO" id="GO:0051301">
    <property type="term" value="P:cell division"/>
    <property type="evidence" value="ECO:0007669"/>
    <property type="project" value="UniProtKB-KW"/>
</dbReference>
<dbReference type="InterPro" id="IPR013763">
    <property type="entry name" value="Cyclin-like_dom"/>
</dbReference>
<keyword evidence="16" id="KW-1185">Reference proteome</keyword>
<evidence type="ECO:0000256" key="10">
    <source>
        <dbReference type="ARBA" id="ARBA00023306"/>
    </source>
</evidence>
<evidence type="ECO:0000256" key="8">
    <source>
        <dbReference type="ARBA" id="ARBA00023127"/>
    </source>
</evidence>
<evidence type="ECO:0000259" key="15">
    <source>
        <dbReference type="SMART" id="SM01332"/>
    </source>
</evidence>
<keyword evidence="6" id="KW-0132">Cell division</keyword>
<dbReference type="RefSeq" id="XP_004401644.1">
    <property type="nucleotide sequence ID" value="XM_004401587.1"/>
</dbReference>
<dbReference type="CTD" id="890"/>
<evidence type="ECO:0000256" key="13">
    <source>
        <dbReference type="SAM" id="MobiDB-lite"/>
    </source>
</evidence>
<dbReference type="GO" id="GO:0005737">
    <property type="term" value="C:cytoplasm"/>
    <property type="evidence" value="ECO:0007669"/>
    <property type="project" value="UniProtKB-SubCell"/>
</dbReference>
<dbReference type="InterPro" id="IPR004367">
    <property type="entry name" value="Cyclin_C-dom"/>
</dbReference>
<evidence type="ECO:0000256" key="12">
    <source>
        <dbReference type="RuleBase" id="RU000383"/>
    </source>
</evidence>
<feature type="domain" description="Cyclin-like" evidence="14">
    <location>
        <begin position="194"/>
        <end position="279"/>
    </location>
</feature>
<evidence type="ECO:0000256" key="9">
    <source>
        <dbReference type="ARBA" id="ARBA00023242"/>
    </source>
</evidence>
<accession>A0A2U3W141</accession>
<comment type="similarity">
    <text evidence="3">Belongs to the cyclin family. Cyclin AB subfamily.</text>
</comment>
<comment type="subunit">
    <text evidence="11">Interacts with the CDK1 and CDK2 protein kinases to form serine/threonine kinase holoenzyme complexes. Interacts with CDK1 (hyperphosphorylated form in G1 and underphosphorylated forms in S and G2). Interacts with CDK2; the interaction increases from G1 to G2. Interacts (associated with CDK2 but not with CDK1) with SCAPER; regulates the activity of CCNA2/CDK2 by transiently maintaining CCNA2 in the cytoplasm. Forms a ternary complex with CDK2 and CDKN1B; CDKN1B inhibits the kinase activity of CDK2 through conformational rearrangements. Interacts with INCA1.</text>
</comment>